<sequence length="291" mass="33228">MTCRGMTSVFTGIAVILWLWLQVPGSSSQFLEENCGIASTIQPKIIGGKPAGLGLHPWMAFLHTPIYFRCAGSLINHWFVLTAAHCFDEGVDYIVRLGEYHRDSDEDFVEYGVDRGFRHMHYNNKIYTHDIGLLRLKKRVEYLPHIKPICILENSNMKWLTEEATWFTATGWGRTSPGPNSMGSRVLQEVKINRRNQTECAWVFVQRLTSQQICVGTEDRNLCQGDSGGPQGRMVRMHDGDEYRYVQMGISSYSDSGCTVSIITDVVSYGEWIKRVVDWNTPRDNKEQHIL</sequence>
<evidence type="ECO:0000313" key="5">
    <source>
        <dbReference type="Proteomes" id="UP001652628"/>
    </source>
</evidence>
<dbReference type="Proteomes" id="UP001652628">
    <property type="component" value="Chromosome 2R"/>
</dbReference>
<keyword evidence="1" id="KW-1015">Disulfide bond</keyword>
<dbReference type="GO" id="GO:0006508">
    <property type="term" value="P:proteolysis"/>
    <property type="evidence" value="ECO:0007669"/>
    <property type="project" value="UniProtKB-KW"/>
</dbReference>
<dbReference type="CDD" id="cd00190">
    <property type="entry name" value="Tryp_SPc"/>
    <property type="match status" value="1"/>
</dbReference>
<protein>
    <submittedName>
        <fullName evidence="6">Chymotrypsin-like protease CTRL-1</fullName>
    </submittedName>
</protein>
<dbReference type="PROSITE" id="PS00134">
    <property type="entry name" value="TRYPSIN_HIS"/>
    <property type="match status" value="1"/>
</dbReference>
<evidence type="ECO:0000313" key="6">
    <source>
        <dbReference type="RefSeq" id="XP_016940498.4"/>
    </source>
</evidence>
<dbReference type="InterPro" id="IPR001254">
    <property type="entry name" value="Trypsin_dom"/>
</dbReference>
<dbReference type="InterPro" id="IPR001314">
    <property type="entry name" value="Peptidase_S1A"/>
</dbReference>
<dbReference type="InterPro" id="IPR051487">
    <property type="entry name" value="Ser/Thr_Proteases_Immune/Dev"/>
</dbReference>
<organism evidence="5 6">
    <name type="scientific">Drosophila suzukii</name>
    <name type="common">Spotted-wing drosophila fruit fly</name>
    <dbReference type="NCBI Taxonomy" id="28584"/>
    <lineage>
        <taxon>Eukaryota</taxon>
        <taxon>Metazoa</taxon>
        <taxon>Ecdysozoa</taxon>
        <taxon>Arthropoda</taxon>
        <taxon>Hexapoda</taxon>
        <taxon>Insecta</taxon>
        <taxon>Pterygota</taxon>
        <taxon>Neoptera</taxon>
        <taxon>Endopterygota</taxon>
        <taxon>Diptera</taxon>
        <taxon>Brachycera</taxon>
        <taxon>Muscomorpha</taxon>
        <taxon>Ephydroidea</taxon>
        <taxon>Drosophilidae</taxon>
        <taxon>Drosophila</taxon>
        <taxon>Sophophora</taxon>
    </lineage>
</organism>
<dbReference type="PANTHER" id="PTHR24256">
    <property type="entry name" value="TRYPTASE-RELATED"/>
    <property type="match status" value="1"/>
</dbReference>
<dbReference type="GeneID" id="108017854"/>
<proteinExistence type="inferred from homology"/>
<reference evidence="6" key="1">
    <citation type="submission" date="2025-08" db="UniProtKB">
        <authorList>
            <consortium name="RefSeq"/>
        </authorList>
    </citation>
    <scope>IDENTIFICATION</scope>
</reference>
<dbReference type="PROSITE" id="PS50240">
    <property type="entry name" value="TRYPSIN_DOM"/>
    <property type="match status" value="1"/>
</dbReference>
<dbReference type="PRINTS" id="PR00722">
    <property type="entry name" value="CHYMOTRYPSIN"/>
</dbReference>
<evidence type="ECO:0000256" key="3">
    <source>
        <dbReference type="SAM" id="SignalP"/>
    </source>
</evidence>
<dbReference type="SUPFAM" id="SSF50494">
    <property type="entry name" value="Trypsin-like serine proteases"/>
    <property type="match status" value="1"/>
</dbReference>
<dbReference type="InterPro" id="IPR018114">
    <property type="entry name" value="TRYPSIN_HIS"/>
</dbReference>
<name>A0AB39ZPA8_DROSZ</name>
<evidence type="ECO:0000256" key="1">
    <source>
        <dbReference type="ARBA" id="ARBA00023157"/>
    </source>
</evidence>
<feature type="domain" description="Peptidase S1" evidence="4">
    <location>
        <begin position="45"/>
        <end position="278"/>
    </location>
</feature>
<dbReference type="SMART" id="SM00020">
    <property type="entry name" value="Tryp_SPc"/>
    <property type="match status" value="1"/>
</dbReference>
<gene>
    <name evidence="6" type="primary">LOC108017854</name>
</gene>
<evidence type="ECO:0000256" key="2">
    <source>
        <dbReference type="ARBA" id="ARBA00024195"/>
    </source>
</evidence>
<dbReference type="InterPro" id="IPR043504">
    <property type="entry name" value="Peptidase_S1_PA_chymotrypsin"/>
</dbReference>
<dbReference type="AlphaFoldDB" id="A0AB39ZPA8"/>
<dbReference type="RefSeq" id="XP_016940498.4">
    <property type="nucleotide sequence ID" value="XM_017085009.4"/>
</dbReference>
<dbReference type="InterPro" id="IPR009003">
    <property type="entry name" value="Peptidase_S1_PA"/>
</dbReference>
<dbReference type="Gene3D" id="2.40.10.10">
    <property type="entry name" value="Trypsin-like serine proteases"/>
    <property type="match status" value="2"/>
</dbReference>
<keyword evidence="5" id="KW-1185">Reference proteome</keyword>
<dbReference type="GO" id="GO:0004252">
    <property type="term" value="F:serine-type endopeptidase activity"/>
    <property type="evidence" value="ECO:0007669"/>
    <property type="project" value="InterPro"/>
</dbReference>
<evidence type="ECO:0000259" key="4">
    <source>
        <dbReference type="PROSITE" id="PS50240"/>
    </source>
</evidence>
<dbReference type="Pfam" id="PF00089">
    <property type="entry name" value="Trypsin"/>
    <property type="match status" value="1"/>
</dbReference>
<comment type="similarity">
    <text evidence="2">Belongs to the peptidase S1 family. CLIP subfamily.</text>
</comment>
<dbReference type="GO" id="GO:0005576">
    <property type="term" value="C:extracellular region"/>
    <property type="evidence" value="ECO:0007669"/>
    <property type="project" value="UniProtKB-SubCell"/>
</dbReference>
<feature type="chain" id="PRO_5045350093" evidence="3">
    <location>
        <begin position="29"/>
        <end position="291"/>
    </location>
</feature>
<accession>A0AB39ZPA8</accession>
<feature type="signal peptide" evidence="3">
    <location>
        <begin position="1"/>
        <end position="28"/>
    </location>
</feature>
<keyword evidence="3" id="KW-0732">Signal</keyword>